<evidence type="ECO:0008006" key="4">
    <source>
        <dbReference type="Google" id="ProtNLM"/>
    </source>
</evidence>
<keyword evidence="1" id="KW-1133">Transmembrane helix</keyword>
<dbReference type="GeneID" id="97003531"/>
<protein>
    <recommendedName>
        <fullName evidence="4">Major facilitator superfamily MFS_1</fullName>
    </recommendedName>
</protein>
<keyword evidence="1" id="KW-0812">Transmembrane</keyword>
<keyword evidence="1" id="KW-0472">Membrane</keyword>
<reference evidence="2 3" key="1">
    <citation type="submission" date="2023-08" db="EMBL/GenBank/DDBJ databases">
        <title>Genome sequencing of plant associated microbes to promote plant fitness in Sorghum bicolor and Oryza sativa.</title>
        <authorList>
            <person name="Coleman-Derr D."/>
        </authorList>
    </citation>
    <scope>NUCLEOTIDE SEQUENCE [LARGE SCALE GENOMIC DNA]</scope>
    <source>
        <strain evidence="2 3">SLBN-33</strain>
    </source>
</reference>
<organism evidence="2 3">
    <name type="scientific">Paraburkholderia graminis</name>
    <dbReference type="NCBI Taxonomy" id="60548"/>
    <lineage>
        <taxon>Bacteria</taxon>
        <taxon>Pseudomonadati</taxon>
        <taxon>Pseudomonadota</taxon>
        <taxon>Betaproteobacteria</taxon>
        <taxon>Burkholderiales</taxon>
        <taxon>Burkholderiaceae</taxon>
        <taxon>Paraburkholderia</taxon>
    </lineage>
</organism>
<dbReference type="RefSeq" id="WP_029971549.1">
    <property type="nucleotide sequence ID" value="NZ_ATXV01000021.1"/>
</dbReference>
<dbReference type="EMBL" id="JAVIZN010000002">
    <property type="protein sequence ID" value="MDR6205604.1"/>
    <property type="molecule type" value="Genomic_DNA"/>
</dbReference>
<dbReference type="Proteomes" id="UP001245184">
    <property type="component" value="Unassembled WGS sequence"/>
</dbReference>
<evidence type="ECO:0000313" key="2">
    <source>
        <dbReference type="EMBL" id="MDR6205604.1"/>
    </source>
</evidence>
<dbReference type="KEGG" id="pgp:CUJ91_18670"/>
<sequence length="68" mass="7251">MPQDQTATEFSQSQPVLVTPLHGVVDSAPSRQLSLLACITFCFAWLFGLEPFLTGAADNPTTSGADRP</sequence>
<evidence type="ECO:0000313" key="3">
    <source>
        <dbReference type="Proteomes" id="UP001245184"/>
    </source>
</evidence>
<name>A0ABD5CNS3_9BURK</name>
<gene>
    <name evidence="2" type="ORF">QF025_004324</name>
</gene>
<evidence type="ECO:0000256" key="1">
    <source>
        <dbReference type="SAM" id="Phobius"/>
    </source>
</evidence>
<feature type="transmembrane region" description="Helical" evidence="1">
    <location>
        <begin position="33"/>
        <end position="53"/>
    </location>
</feature>
<dbReference type="AlphaFoldDB" id="A0ABD5CNS3"/>
<proteinExistence type="predicted"/>
<comment type="caution">
    <text evidence="2">The sequence shown here is derived from an EMBL/GenBank/DDBJ whole genome shotgun (WGS) entry which is preliminary data.</text>
</comment>
<accession>A0ABD5CNS3</accession>